<gene>
    <name evidence="2" type="ORF">DA73_0242315</name>
    <name evidence="1" type="ORF">DA73_0400027625</name>
</gene>
<evidence type="ECO:0000313" key="3">
    <source>
        <dbReference type="Proteomes" id="UP000029738"/>
    </source>
</evidence>
<comment type="caution">
    <text evidence="2">The sequence shown here is derived from an EMBL/GenBank/DDBJ whole genome shotgun (WGS) entry which is preliminary data.</text>
</comment>
<dbReference type="EMBL" id="JHEG02000059">
    <property type="protein sequence ID" value="KIE07667.1"/>
    <property type="molecule type" value="Genomic_DNA"/>
</dbReference>
<reference evidence="1" key="2">
    <citation type="submission" date="2019-11" db="EMBL/GenBank/DDBJ databases">
        <title>Improved Assembly of Tolypothrix boutellei genome.</title>
        <authorList>
            <person name="Sarangi A.N."/>
            <person name="Mukherjee M."/>
            <person name="Ghosh S."/>
            <person name="Singh D."/>
            <person name="Das A."/>
            <person name="Kant S."/>
            <person name="Prusty A."/>
            <person name="Tripathy S."/>
        </authorList>
    </citation>
    <scope>NUCLEOTIDE SEQUENCE</scope>
    <source>
        <strain evidence="1">VB521301</strain>
    </source>
</reference>
<evidence type="ECO:0000313" key="1">
    <source>
        <dbReference type="EMBL" id="KAF3888833.1"/>
    </source>
</evidence>
<dbReference type="STRING" id="1479485.DA73_0242315"/>
<proteinExistence type="predicted"/>
<name>A0A0C1MZB1_9CYAN</name>
<keyword evidence="3" id="KW-1185">Reference proteome</keyword>
<dbReference type="AlphaFoldDB" id="A0A0C1MZB1"/>
<protein>
    <submittedName>
        <fullName evidence="2">Uncharacterized protein</fullName>
    </submittedName>
</protein>
<sequence length="149" mass="16770">MICIEQCDLNQYKPTMKTFNSGTKSKNIIGQRYEVISTPTQTSPKSNLVLDTPTLKIQISIESSFSEDWYSQLNQNSILLIKCLTILQTLFATCPEGLQEASEALETMLEYYQQNQAYLQQTTLPKELGVVTGSVLPSVLRPPLVIDFE</sequence>
<dbReference type="OrthoDB" id="514685at2"/>
<organism evidence="2">
    <name type="scientific">Tolypothrix bouteillei VB521301</name>
    <dbReference type="NCBI Taxonomy" id="1479485"/>
    <lineage>
        <taxon>Bacteria</taxon>
        <taxon>Bacillati</taxon>
        <taxon>Cyanobacteriota</taxon>
        <taxon>Cyanophyceae</taxon>
        <taxon>Nostocales</taxon>
        <taxon>Tolypothrichaceae</taxon>
        <taxon>Tolypothrix</taxon>
    </lineage>
</organism>
<dbReference type="Proteomes" id="UP000029738">
    <property type="component" value="Unassembled WGS sequence"/>
</dbReference>
<reference evidence="2" key="1">
    <citation type="journal article" date="2015" name="Genome Announc.">
        <title>Draft Genome Sequence of Tolypothrix boutellei Strain VB521301.</title>
        <authorList>
            <person name="Chandrababunaidu M.M."/>
            <person name="Singh D."/>
            <person name="Sen D."/>
            <person name="Bhan S."/>
            <person name="Das S."/>
            <person name="Gupta A."/>
            <person name="Adhikary S.P."/>
            <person name="Tripathy S."/>
        </authorList>
    </citation>
    <scope>NUCLEOTIDE SEQUENCE</scope>
    <source>
        <strain evidence="2">VB521301</strain>
    </source>
</reference>
<accession>A0A0C1MZB1</accession>
<dbReference type="EMBL" id="JHEG04000001">
    <property type="protein sequence ID" value="KAF3888833.1"/>
    <property type="molecule type" value="Genomic_DNA"/>
</dbReference>
<evidence type="ECO:0000313" key="2">
    <source>
        <dbReference type="EMBL" id="KIE07667.1"/>
    </source>
</evidence>